<keyword evidence="1" id="KW-0812">Transmembrane</keyword>
<reference evidence="2" key="1">
    <citation type="submission" date="2008-06" db="EMBL/GenBank/DDBJ databases">
        <title>Complete sequence of Chlorobium phaeobacteroides BS1.</title>
        <authorList>
            <consortium name="US DOE Joint Genome Institute"/>
            <person name="Lucas S."/>
            <person name="Copeland A."/>
            <person name="Lapidus A."/>
            <person name="Glavina del Rio T."/>
            <person name="Dalin E."/>
            <person name="Tice H."/>
            <person name="Bruce D."/>
            <person name="Goodwin L."/>
            <person name="Pitluck S."/>
            <person name="Schmutz J."/>
            <person name="Larimer F."/>
            <person name="Land M."/>
            <person name="Hauser L."/>
            <person name="Kyrpides N."/>
            <person name="Ovchinnikova G."/>
            <person name="Li T."/>
            <person name="Liu Z."/>
            <person name="Zhao F."/>
            <person name="Overmann J."/>
            <person name="Bryant D.A."/>
            <person name="Richardson P."/>
        </authorList>
    </citation>
    <scope>NUCLEOTIDE SEQUENCE [LARGE SCALE GENOMIC DNA]</scope>
    <source>
        <strain evidence="2">BS1</strain>
    </source>
</reference>
<dbReference type="OrthoDB" id="598006at2"/>
<dbReference type="eggNOG" id="ENOG50345P8">
    <property type="taxonomic scope" value="Bacteria"/>
</dbReference>
<protein>
    <submittedName>
        <fullName evidence="2">Uncharacterized protein</fullName>
    </submittedName>
</protein>
<dbReference type="KEGG" id="cpb:Cphamn1_0903"/>
<dbReference type="AlphaFoldDB" id="B3EPH0"/>
<organism evidence="2">
    <name type="scientific">Chlorobium phaeobacteroides (strain BS1)</name>
    <dbReference type="NCBI Taxonomy" id="331678"/>
    <lineage>
        <taxon>Bacteria</taxon>
        <taxon>Pseudomonadati</taxon>
        <taxon>Chlorobiota</taxon>
        <taxon>Chlorobiia</taxon>
        <taxon>Chlorobiales</taxon>
        <taxon>Chlorobiaceae</taxon>
        <taxon>Chlorobium/Pelodictyon group</taxon>
        <taxon>Chlorobium</taxon>
    </lineage>
</organism>
<feature type="transmembrane region" description="Helical" evidence="1">
    <location>
        <begin position="20"/>
        <end position="41"/>
    </location>
</feature>
<accession>B3EPH0</accession>
<dbReference type="EMBL" id="CP001101">
    <property type="protein sequence ID" value="ACE03848.1"/>
    <property type="molecule type" value="Genomic_DNA"/>
</dbReference>
<dbReference type="HOGENOM" id="CLU_144656_0_0_10"/>
<keyword evidence="1" id="KW-1133">Transmembrane helix</keyword>
<proteinExistence type="predicted"/>
<evidence type="ECO:0000256" key="1">
    <source>
        <dbReference type="SAM" id="Phobius"/>
    </source>
</evidence>
<dbReference type="STRING" id="331678.Cphamn1_0903"/>
<sequence length="152" mass="17164">MKQRPDTTDPGRKITVAKWLKALGLSPGILFSAGYLLIYLLTNSYLNSEFKKTISRTVEAASDNHYSLTIGHLRAGFDLHSLTLEDLGLTPADQGLQETSENCFSVRELCLDDINLCNLLFSKKAMERSTREISRRILLYRQKAERTAEPVQ</sequence>
<name>B3EPH0_CHLPB</name>
<evidence type="ECO:0000313" key="2">
    <source>
        <dbReference type="EMBL" id="ACE03848.1"/>
    </source>
</evidence>
<gene>
    <name evidence="2" type="ordered locus">Cphamn1_0903</name>
</gene>
<keyword evidence="1" id="KW-0472">Membrane</keyword>